<comment type="function">
    <text evidence="3">Nucleoside triphosphate pyrophosphatase that hydrolyzes dTTP and UTP. May have a dual role in cell division arrest and in preventing the incorporation of modified nucleotides into cellular nucleic acids.</text>
</comment>
<sequence>MELILASASPRRKELLEQLGLTFEIIPAQGEEIIRSTKPDRVVQDLALQKAQEVAAGILNRYYIGEKELNRETMILGADTVVATADTILGKPADEREAEGMLMTLQGRTHQVYTGVCAITIFQKDRKPQDARIINFSEKTDVTLFPMTQKEIRDYIRTGDPLDKAGAYGIQGIFAKHIEKIDGDYNNVVGLPIGRLWQMCLRKEEGSKYQM</sequence>
<dbReference type="Gene3D" id="3.90.950.10">
    <property type="match status" value="1"/>
</dbReference>
<evidence type="ECO:0000256" key="1">
    <source>
        <dbReference type="ARBA" id="ARBA00001968"/>
    </source>
</evidence>
<dbReference type="GO" id="GO:0036221">
    <property type="term" value="F:UTP diphosphatase activity"/>
    <property type="evidence" value="ECO:0007669"/>
    <property type="project" value="RHEA"/>
</dbReference>
<dbReference type="EC" id="3.6.1.9" evidence="3"/>
<dbReference type="GO" id="GO:0005737">
    <property type="term" value="C:cytoplasm"/>
    <property type="evidence" value="ECO:0007669"/>
    <property type="project" value="UniProtKB-SubCell"/>
</dbReference>
<proteinExistence type="inferred from homology"/>
<keyword evidence="3" id="KW-0963">Cytoplasm</keyword>
<dbReference type="PIRSF" id="PIRSF006305">
    <property type="entry name" value="Maf"/>
    <property type="match status" value="1"/>
</dbReference>
<dbReference type="CDD" id="cd00555">
    <property type="entry name" value="Maf"/>
    <property type="match status" value="1"/>
</dbReference>
<keyword evidence="3" id="KW-0546">Nucleotide metabolism</keyword>
<evidence type="ECO:0000256" key="3">
    <source>
        <dbReference type="HAMAP-Rule" id="MF_00528"/>
    </source>
</evidence>
<dbReference type="OrthoDB" id="9807767at2"/>
<evidence type="ECO:0000256" key="2">
    <source>
        <dbReference type="ARBA" id="ARBA00022801"/>
    </source>
</evidence>
<dbReference type="GO" id="GO:0009117">
    <property type="term" value="P:nucleotide metabolic process"/>
    <property type="evidence" value="ECO:0007669"/>
    <property type="project" value="UniProtKB-KW"/>
</dbReference>
<reference evidence="4 5" key="1">
    <citation type="submission" date="2016-11" db="EMBL/GenBank/DDBJ databases">
        <authorList>
            <person name="Jaros S."/>
            <person name="Januszkiewicz K."/>
            <person name="Wedrychowicz H."/>
        </authorList>
    </citation>
    <scope>NUCLEOTIDE SEQUENCE [LARGE SCALE GENOMIC DNA]</scope>
    <source>
        <strain evidence="4 5">DSM 15480</strain>
    </source>
</reference>
<comment type="catalytic activity">
    <reaction evidence="3">
        <text>dTTP + H2O = dTMP + diphosphate + H(+)</text>
        <dbReference type="Rhea" id="RHEA:28534"/>
        <dbReference type="ChEBI" id="CHEBI:15377"/>
        <dbReference type="ChEBI" id="CHEBI:15378"/>
        <dbReference type="ChEBI" id="CHEBI:33019"/>
        <dbReference type="ChEBI" id="CHEBI:37568"/>
        <dbReference type="ChEBI" id="CHEBI:63528"/>
        <dbReference type="EC" id="3.6.1.9"/>
    </reaction>
</comment>
<dbReference type="InterPro" id="IPR003697">
    <property type="entry name" value="Maf-like"/>
</dbReference>
<dbReference type="Proteomes" id="UP000184301">
    <property type="component" value="Unassembled WGS sequence"/>
</dbReference>
<evidence type="ECO:0000313" key="4">
    <source>
        <dbReference type="EMBL" id="SHJ69490.1"/>
    </source>
</evidence>
<protein>
    <recommendedName>
        <fullName evidence="3">dTTP/UTP pyrophosphatase</fullName>
        <shortName evidence="3">dTTPase/UTPase</shortName>
        <ecNumber evidence="3">3.6.1.9</ecNumber>
    </recommendedName>
    <alternativeName>
        <fullName evidence="3">Nucleoside triphosphate pyrophosphatase</fullName>
    </alternativeName>
    <alternativeName>
        <fullName evidence="3">Nucleotide pyrophosphatase</fullName>
        <shortName evidence="3">Nucleotide PPase</shortName>
    </alternativeName>
</protein>
<dbReference type="STRING" id="1121950.SAMN02745243_01165"/>
<comment type="similarity">
    <text evidence="3">Belongs to the Maf family. YhdE subfamily.</text>
</comment>
<gene>
    <name evidence="4" type="ORF">SAMN02745243_01165</name>
</gene>
<dbReference type="RefSeq" id="WP_073106750.1">
    <property type="nucleotide sequence ID" value="NZ_FQZY01000014.1"/>
</dbReference>
<comment type="subcellular location">
    <subcellularLocation>
        <location evidence="3">Cytoplasm</location>
    </subcellularLocation>
</comment>
<accession>A0A1M6LE50</accession>
<feature type="site" description="Important for substrate specificity" evidence="3">
    <location>
        <position position="171"/>
    </location>
</feature>
<dbReference type="GO" id="GO:0036218">
    <property type="term" value="F:dTTP diphosphatase activity"/>
    <property type="evidence" value="ECO:0007669"/>
    <property type="project" value="RHEA"/>
</dbReference>
<evidence type="ECO:0000313" key="5">
    <source>
        <dbReference type="Proteomes" id="UP000184301"/>
    </source>
</evidence>
<feature type="active site" description="Proton acceptor" evidence="3">
    <location>
        <position position="79"/>
    </location>
</feature>
<comment type="catalytic activity">
    <reaction evidence="3">
        <text>UTP + H2O = UMP + diphosphate + H(+)</text>
        <dbReference type="Rhea" id="RHEA:29395"/>
        <dbReference type="ChEBI" id="CHEBI:15377"/>
        <dbReference type="ChEBI" id="CHEBI:15378"/>
        <dbReference type="ChEBI" id="CHEBI:33019"/>
        <dbReference type="ChEBI" id="CHEBI:46398"/>
        <dbReference type="ChEBI" id="CHEBI:57865"/>
        <dbReference type="EC" id="3.6.1.9"/>
    </reaction>
</comment>
<dbReference type="EMBL" id="FQZY01000014">
    <property type="protein sequence ID" value="SHJ69490.1"/>
    <property type="molecule type" value="Genomic_DNA"/>
</dbReference>
<organism evidence="4 5">
    <name type="scientific">Hespellia stercorisuis DSM 15480</name>
    <dbReference type="NCBI Taxonomy" id="1121950"/>
    <lineage>
        <taxon>Bacteria</taxon>
        <taxon>Bacillati</taxon>
        <taxon>Bacillota</taxon>
        <taxon>Clostridia</taxon>
        <taxon>Lachnospirales</taxon>
        <taxon>Lachnospiraceae</taxon>
        <taxon>Hespellia</taxon>
    </lineage>
</organism>
<name>A0A1M6LE50_9FIRM</name>
<feature type="site" description="Important for substrate specificity" evidence="3">
    <location>
        <position position="11"/>
    </location>
</feature>
<dbReference type="HAMAP" id="MF_00528">
    <property type="entry name" value="Maf"/>
    <property type="match status" value="1"/>
</dbReference>
<dbReference type="Pfam" id="PF02545">
    <property type="entry name" value="Maf"/>
    <property type="match status" value="1"/>
</dbReference>
<keyword evidence="5" id="KW-1185">Reference proteome</keyword>
<comment type="cofactor">
    <cofactor evidence="1 3">
        <name>a divalent metal cation</name>
        <dbReference type="ChEBI" id="CHEBI:60240"/>
    </cofactor>
</comment>
<dbReference type="PANTHER" id="PTHR43213:SF5">
    <property type="entry name" value="BIFUNCTIONAL DTTP_UTP PYROPHOSPHATASE_METHYLTRANSFERASE PROTEIN-RELATED"/>
    <property type="match status" value="1"/>
</dbReference>
<dbReference type="PANTHER" id="PTHR43213">
    <property type="entry name" value="BIFUNCTIONAL DTTP/UTP PYROPHOSPHATASE/METHYLTRANSFERASE PROTEIN-RELATED"/>
    <property type="match status" value="1"/>
</dbReference>
<feature type="site" description="Important for substrate specificity" evidence="3">
    <location>
        <position position="80"/>
    </location>
</feature>
<comment type="caution">
    <text evidence="3">Lacks conserved residue(s) required for the propagation of feature annotation.</text>
</comment>
<keyword evidence="2 3" id="KW-0378">Hydrolase</keyword>
<dbReference type="NCBIfam" id="TIGR00172">
    <property type="entry name" value="maf"/>
    <property type="match status" value="1"/>
</dbReference>
<dbReference type="SUPFAM" id="SSF52972">
    <property type="entry name" value="ITPase-like"/>
    <property type="match status" value="1"/>
</dbReference>
<dbReference type="InterPro" id="IPR029001">
    <property type="entry name" value="ITPase-like_fam"/>
</dbReference>
<dbReference type="AlphaFoldDB" id="A0A1M6LE50"/>